<reference evidence="2" key="1">
    <citation type="submission" date="2022-11" db="UniProtKB">
        <authorList>
            <consortium name="WormBaseParasite"/>
        </authorList>
    </citation>
    <scope>IDENTIFICATION</scope>
</reference>
<evidence type="ECO:0000313" key="2">
    <source>
        <dbReference type="WBParaSite" id="PSAMB.scaffold650size51652.g7703.t1"/>
    </source>
</evidence>
<keyword evidence="1" id="KW-1185">Reference proteome</keyword>
<dbReference type="Proteomes" id="UP000887566">
    <property type="component" value="Unplaced"/>
</dbReference>
<protein>
    <submittedName>
        <fullName evidence="2">Uncharacterized protein</fullName>
    </submittedName>
</protein>
<sequence length="217" mass="23687">MRYGESVASFYERVSTDEDDGDGGGCGRLAERGSARSDLREGERGVDQTHVCLRERRPATVCLLWAAVAVGSASDALACDLARPRFGSQFYKADPWYENRPDGGDGRPIDSVAAAARETSSAVRRSFLRLLSDSVTGAAERGVQDDRRAAAFLEGGVRARPLRTVRQRWRARQRPRNVCCRQRPASAATPSSCSCRGCVHSVAPRPDSLTELRASRD</sequence>
<accession>A0A914X8T6</accession>
<evidence type="ECO:0000313" key="1">
    <source>
        <dbReference type="Proteomes" id="UP000887566"/>
    </source>
</evidence>
<name>A0A914X8T6_9BILA</name>
<organism evidence="1 2">
    <name type="scientific">Plectus sambesii</name>
    <dbReference type="NCBI Taxonomy" id="2011161"/>
    <lineage>
        <taxon>Eukaryota</taxon>
        <taxon>Metazoa</taxon>
        <taxon>Ecdysozoa</taxon>
        <taxon>Nematoda</taxon>
        <taxon>Chromadorea</taxon>
        <taxon>Plectida</taxon>
        <taxon>Plectina</taxon>
        <taxon>Plectoidea</taxon>
        <taxon>Plectidae</taxon>
        <taxon>Plectus</taxon>
    </lineage>
</organism>
<dbReference type="WBParaSite" id="PSAMB.scaffold650size51652.g7703.t1">
    <property type="protein sequence ID" value="PSAMB.scaffold650size51652.g7703.t1"/>
    <property type="gene ID" value="PSAMB.scaffold650size51652.g7703"/>
</dbReference>
<proteinExistence type="predicted"/>
<dbReference type="AlphaFoldDB" id="A0A914X8T6"/>